<evidence type="ECO:0000259" key="6">
    <source>
        <dbReference type="PROSITE" id="PS51123"/>
    </source>
</evidence>
<dbReference type="Pfam" id="PF00691">
    <property type="entry name" value="OmpA"/>
    <property type="match status" value="1"/>
</dbReference>
<dbReference type="InterPro" id="IPR006665">
    <property type="entry name" value="OmpA-like"/>
</dbReference>
<dbReference type="RefSeq" id="WP_183549918.1">
    <property type="nucleotide sequence ID" value="NZ_JACHBX010000001.1"/>
</dbReference>
<comment type="caution">
    <text evidence="7">The sequence shown here is derived from an EMBL/GenBank/DDBJ whole genome shotgun (WGS) entry which is preliminary data.</text>
</comment>
<dbReference type="SUPFAM" id="SSF103088">
    <property type="entry name" value="OmpA-like"/>
    <property type="match status" value="1"/>
</dbReference>
<dbReference type="AlphaFoldDB" id="A0A7W9U5S4"/>
<name>A0A7W9U5S4_9BURK</name>
<keyword evidence="5" id="KW-0732">Signal</keyword>
<protein>
    <submittedName>
        <fullName evidence="7">Outer membrane protein OmpA-like peptidoglycan-associated protein</fullName>
    </submittedName>
</protein>
<comment type="subcellular location">
    <subcellularLocation>
        <location evidence="1">Cell outer membrane</location>
    </subcellularLocation>
</comment>
<dbReference type="CDD" id="cd07185">
    <property type="entry name" value="OmpA_C-like"/>
    <property type="match status" value="1"/>
</dbReference>
<dbReference type="PANTHER" id="PTHR30329:SF21">
    <property type="entry name" value="LIPOPROTEIN YIAD-RELATED"/>
    <property type="match status" value="1"/>
</dbReference>
<feature type="chain" id="PRO_5031201638" evidence="5">
    <location>
        <begin position="22"/>
        <end position="333"/>
    </location>
</feature>
<evidence type="ECO:0000256" key="1">
    <source>
        <dbReference type="ARBA" id="ARBA00004442"/>
    </source>
</evidence>
<evidence type="ECO:0000313" key="8">
    <source>
        <dbReference type="Proteomes" id="UP000540787"/>
    </source>
</evidence>
<evidence type="ECO:0000256" key="5">
    <source>
        <dbReference type="SAM" id="SignalP"/>
    </source>
</evidence>
<dbReference type="InterPro" id="IPR050330">
    <property type="entry name" value="Bact_OuterMem_StrucFunc"/>
</dbReference>
<keyword evidence="2 4" id="KW-0472">Membrane</keyword>
<sequence length="333" mass="35682">MLTFRVVITGFLATVVSVAQAQMPANDTVKGGKDHPLLTRFAGAKLVGYEVKQFDEATLPAGKRVRIAGKLGFEKTLRLEGKYTRIAYVYPQDRSSLEVMRNYQAALEKAGMKSTFACAKETCGENFGDFVQQQRVGYNFIQGGEAATSPFNYGRNDNRYLLASGTRPDGSALTVAVYMVDPVQGKLGGVYLDIVEGKSMEGGKVSANLNAADMAKGIATDGKVAIYGVYFDTGKADVKPESAAALAEMATMLKQSPKLKVFVVGHTDNQGAVAQNLTLSQRRAESVVGALAGTYKIDAARLSPKGVAAYAPLASNRAEAGRQQNRRVELVEQ</sequence>
<dbReference type="Gene3D" id="3.30.1330.60">
    <property type="entry name" value="OmpA-like domain"/>
    <property type="match status" value="1"/>
</dbReference>
<dbReference type="GO" id="GO:0009279">
    <property type="term" value="C:cell outer membrane"/>
    <property type="evidence" value="ECO:0007669"/>
    <property type="project" value="UniProtKB-SubCell"/>
</dbReference>
<dbReference type="InterPro" id="IPR006664">
    <property type="entry name" value="OMP_bac"/>
</dbReference>
<dbReference type="PANTHER" id="PTHR30329">
    <property type="entry name" value="STATOR ELEMENT OF FLAGELLAR MOTOR COMPLEX"/>
    <property type="match status" value="1"/>
</dbReference>
<reference evidence="7 8" key="1">
    <citation type="submission" date="2020-08" db="EMBL/GenBank/DDBJ databases">
        <title>The Agave Microbiome: Exploring the role of microbial communities in plant adaptations to desert environments.</title>
        <authorList>
            <person name="Partida-Martinez L.P."/>
        </authorList>
    </citation>
    <scope>NUCLEOTIDE SEQUENCE [LARGE SCALE GENOMIC DNA]</scope>
    <source>
        <strain evidence="7 8">AT3.2</strain>
    </source>
</reference>
<keyword evidence="8" id="KW-1185">Reference proteome</keyword>
<feature type="domain" description="OmpA-like" evidence="6">
    <location>
        <begin position="218"/>
        <end position="333"/>
    </location>
</feature>
<feature type="signal peptide" evidence="5">
    <location>
        <begin position="1"/>
        <end position="21"/>
    </location>
</feature>
<dbReference type="Proteomes" id="UP000540787">
    <property type="component" value="Unassembled WGS sequence"/>
</dbReference>
<evidence type="ECO:0000256" key="3">
    <source>
        <dbReference type="ARBA" id="ARBA00023237"/>
    </source>
</evidence>
<dbReference type="Pfam" id="PF16234">
    <property type="entry name" value="DUF4892"/>
    <property type="match status" value="1"/>
</dbReference>
<evidence type="ECO:0000256" key="2">
    <source>
        <dbReference type="ARBA" id="ARBA00023136"/>
    </source>
</evidence>
<proteinExistence type="predicted"/>
<keyword evidence="3" id="KW-0998">Cell outer membrane</keyword>
<dbReference type="InterPro" id="IPR032608">
    <property type="entry name" value="DUF4892"/>
</dbReference>
<accession>A0A7W9U5S4</accession>
<gene>
    <name evidence="7" type="ORF">HD842_000258</name>
</gene>
<dbReference type="InterPro" id="IPR036737">
    <property type="entry name" value="OmpA-like_sf"/>
</dbReference>
<organism evidence="7 8">
    <name type="scientific">Massilia aurea</name>
    <dbReference type="NCBI Taxonomy" id="373040"/>
    <lineage>
        <taxon>Bacteria</taxon>
        <taxon>Pseudomonadati</taxon>
        <taxon>Pseudomonadota</taxon>
        <taxon>Betaproteobacteria</taxon>
        <taxon>Burkholderiales</taxon>
        <taxon>Oxalobacteraceae</taxon>
        <taxon>Telluria group</taxon>
        <taxon>Massilia</taxon>
    </lineage>
</organism>
<evidence type="ECO:0000256" key="4">
    <source>
        <dbReference type="PROSITE-ProRule" id="PRU00473"/>
    </source>
</evidence>
<dbReference type="EMBL" id="JACHBX010000001">
    <property type="protein sequence ID" value="MBB6132147.1"/>
    <property type="molecule type" value="Genomic_DNA"/>
</dbReference>
<evidence type="ECO:0000313" key="7">
    <source>
        <dbReference type="EMBL" id="MBB6132147.1"/>
    </source>
</evidence>
<dbReference type="PRINTS" id="PR01021">
    <property type="entry name" value="OMPADOMAIN"/>
</dbReference>
<dbReference type="PROSITE" id="PS51123">
    <property type="entry name" value="OMPA_2"/>
    <property type="match status" value="1"/>
</dbReference>